<dbReference type="InterPro" id="IPR050356">
    <property type="entry name" value="SulA_CellDiv_inhibitor"/>
</dbReference>
<accession>A0A2N5WXX3</accession>
<evidence type="ECO:0000256" key="1">
    <source>
        <dbReference type="ARBA" id="ARBA00022763"/>
    </source>
</evidence>
<keyword evidence="4" id="KW-1185">Reference proteome</keyword>
<dbReference type="GO" id="GO:0006281">
    <property type="term" value="P:DNA repair"/>
    <property type="evidence" value="ECO:0007669"/>
    <property type="project" value="InterPro"/>
</dbReference>
<keyword evidence="1" id="KW-0227">DNA damage</keyword>
<name>A0A2N5WXX3_9GAMM</name>
<feature type="domain" description="UmuC" evidence="2">
    <location>
        <begin position="24"/>
        <end position="146"/>
    </location>
</feature>
<dbReference type="PANTHER" id="PTHR35369">
    <property type="entry name" value="BLR3025 PROTEIN-RELATED"/>
    <property type="match status" value="1"/>
</dbReference>
<dbReference type="PANTHER" id="PTHR35369:SF2">
    <property type="entry name" value="BLR3025 PROTEIN"/>
    <property type="match status" value="1"/>
</dbReference>
<dbReference type="InterPro" id="IPR001126">
    <property type="entry name" value="UmuC"/>
</dbReference>
<dbReference type="RefSeq" id="WP_101518963.1">
    <property type="nucleotide sequence ID" value="NZ_PKUS01000039.1"/>
</dbReference>
<sequence>MSLWLCLRFHQLPLQCLNRSEELAVAILVKQRVLRANDYAAGLGIREGMGAGTVRALLDNEAVQLLERDTTAEAQCLQQLCCWAYSITPSLHPYREDCLQLEIGSCLSLFRGLHRLLAEVRVGISNRGFRVEYGLAETPGAAWLLSFSDTDQVADYQNPLRDRLAPLPLSLLTEHVTAVDSLRRAGLHTFGCLFALPPAALARRCGAGFTEFLQQVLGQQADLRPDYQPPVNFSDEYWFGYEVRVNDELLPAVQLLLQSMCRFLRNTQLQTTEIHWQLVGIDHSLREICVRSTSGHSHWENWYQLTLIRFDQLELKTGVEGLNLACHQLHSGQLENIDLFSPRTQREPLSGLLDRLRNRLGLQAVEKVGTRSEHLPELALHICQDNPANENGGQLHNQRPFWLMPAPQALDRKQGRLRWQGKLELVYGPERIEDNWWQQAVSRDYYIARGDGGQHYWVFRDRLDTGWYIHGIFA</sequence>
<evidence type="ECO:0000313" key="3">
    <source>
        <dbReference type="EMBL" id="PLW67068.1"/>
    </source>
</evidence>
<dbReference type="SUPFAM" id="SSF56672">
    <property type="entry name" value="DNA/RNA polymerases"/>
    <property type="match status" value="1"/>
</dbReference>
<dbReference type="EMBL" id="PKUS01000039">
    <property type="protein sequence ID" value="PLW67068.1"/>
    <property type="molecule type" value="Genomic_DNA"/>
</dbReference>
<evidence type="ECO:0000313" key="4">
    <source>
        <dbReference type="Proteomes" id="UP000235005"/>
    </source>
</evidence>
<comment type="caution">
    <text evidence="3">The sequence shown here is derived from an EMBL/GenBank/DDBJ whole genome shotgun (WGS) entry which is preliminary data.</text>
</comment>
<gene>
    <name evidence="3" type="ORF">C0039_18800</name>
</gene>
<evidence type="ECO:0000259" key="2">
    <source>
        <dbReference type="Pfam" id="PF00817"/>
    </source>
</evidence>
<dbReference type="AlphaFoldDB" id="A0A2N5WXX3"/>
<reference evidence="3 4" key="1">
    <citation type="submission" date="2018-01" db="EMBL/GenBank/DDBJ databases">
        <title>The draft genome sequence of Halioglobus lutimaris HF004.</title>
        <authorList>
            <person name="Du Z.-J."/>
            <person name="Shi M.-J."/>
        </authorList>
    </citation>
    <scope>NUCLEOTIDE SEQUENCE [LARGE SCALE GENOMIC DNA]</scope>
    <source>
        <strain evidence="3 4">HF004</strain>
    </source>
</reference>
<dbReference type="Proteomes" id="UP000235005">
    <property type="component" value="Unassembled WGS sequence"/>
</dbReference>
<organism evidence="3 4">
    <name type="scientific">Pseudohalioglobus lutimaris</name>
    <dbReference type="NCBI Taxonomy" id="1737061"/>
    <lineage>
        <taxon>Bacteria</taxon>
        <taxon>Pseudomonadati</taxon>
        <taxon>Pseudomonadota</taxon>
        <taxon>Gammaproteobacteria</taxon>
        <taxon>Cellvibrionales</taxon>
        <taxon>Halieaceae</taxon>
        <taxon>Pseudohalioglobus</taxon>
    </lineage>
</organism>
<dbReference type="OrthoDB" id="5298951at2"/>
<dbReference type="InterPro" id="IPR043502">
    <property type="entry name" value="DNA/RNA_pol_sf"/>
</dbReference>
<dbReference type="CDD" id="cd03468">
    <property type="entry name" value="PolY_like"/>
    <property type="match status" value="1"/>
</dbReference>
<proteinExistence type="predicted"/>
<dbReference type="Pfam" id="PF00817">
    <property type="entry name" value="IMS"/>
    <property type="match status" value="1"/>
</dbReference>
<protein>
    <submittedName>
        <fullName evidence="3">Aspartate decarboxylase</fullName>
    </submittedName>
</protein>